<accession>A0ABW4LDH3</accession>
<evidence type="ECO:0000256" key="1">
    <source>
        <dbReference type="SAM" id="Phobius"/>
    </source>
</evidence>
<feature type="transmembrane region" description="Helical" evidence="1">
    <location>
        <begin position="72"/>
        <end position="94"/>
    </location>
</feature>
<keyword evidence="1" id="KW-0812">Transmembrane</keyword>
<protein>
    <submittedName>
        <fullName evidence="2">Uncharacterized protein</fullName>
    </submittedName>
</protein>
<organism evidence="2 3">
    <name type="scientific">Amnibacterium endophyticum</name>
    <dbReference type="NCBI Taxonomy" id="2109337"/>
    <lineage>
        <taxon>Bacteria</taxon>
        <taxon>Bacillati</taxon>
        <taxon>Actinomycetota</taxon>
        <taxon>Actinomycetes</taxon>
        <taxon>Micrococcales</taxon>
        <taxon>Microbacteriaceae</taxon>
        <taxon>Amnibacterium</taxon>
    </lineage>
</organism>
<keyword evidence="3" id="KW-1185">Reference proteome</keyword>
<keyword evidence="1" id="KW-0472">Membrane</keyword>
<name>A0ABW4LDH3_9MICO</name>
<feature type="transmembrane region" description="Helical" evidence="1">
    <location>
        <begin position="106"/>
        <end position="125"/>
    </location>
</feature>
<evidence type="ECO:0000313" key="3">
    <source>
        <dbReference type="Proteomes" id="UP001597347"/>
    </source>
</evidence>
<feature type="transmembrane region" description="Helical" evidence="1">
    <location>
        <begin position="131"/>
        <end position="150"/>
    </location>
</feature>
<dbReference type="Proteomes" id="UP001597347">
    <property type="component" value="Unassembled WGS sequence"/>
</dbReference>
<reference evidence="3" key="1">
    <citation type="journal article" date="2019" name="Int. J. Syst. Evol. Microbiol.">
        <title>The Global Catalogue of Microorganisms (GCM) 10K type strain sequencing project: providing services to taxonomists for standard genome sequencing and annotation.</title>
        <authorList>
            <consortium name="The Broad Institute Genomics Platform"/>
            <consortium name="The Broad Institute Genome Sequencing Center for Infectious Disease"/>
            <person name="Wu L."/>
            <person name="Ma J."/>
        </authorList>
    </citation>
    <scope>NUCLEOTIDE SEQUENCE [LARGE SCALE GENOMIC DNA]</scope>
    <source>
        <strain evidence="3">CGMCC 1.12471</strain>
    </source>
</reference>
<gene>
    <name evidence="2" type="ORF">ACFSBI_07445</name>
</gene>
<feature type="transmembrane region" description="Helical" evidence="1">
    <location>
        <begin position="20"/>
        <end position="39"/>
    </location>
</feature>
<comment type="caution">
    <text evidence="2">The sequence shown here is derived from an EMBL/GenBank/DDBJ whole genome shotgun (WGS) entry which is preliminary data.</text>
</comment>
<sequence length="167" mass="17077">MTTNPDQSAVPSTVRTASLLYLAHGVLRLISALLSLILLPQTIDLARRTASRQLQGQDTSGVDLDAVATGSAVVATAFAVLAGVVIGVLTIVFARKLLVGRNWARITLLVFAVLALPGLLALGGVGGIGVGLLSAVSSLAAVAGAVLSFLPSSNPWFRRSTAPRPEA</sequence>
<dbReference type="RefSeq" id="WP_377933568.1">
    <property type="nucleotide sequence ID" value="NZ_JBHUEA010000009.1"/>
</dbReference>
<keyword evidence="1" id="KW-1133">Transmembrane helix</keyword>
<proteinExistence type="predicted"/>
<evidence type="ECO:0000313" key="2">
    <source>
        <dbReference type="EMBL" id="MFD1721381.1"/>
    </source>
</evidence>
<dbReference type="EMBL" id="JBHUEA010000009">
    <property type="protein sequence ID" value="MFD1721381.1"/>
    <property type="molecule type" value="Genomic_DNA"/>
</dbReference>